<keyword evidence="2" id="KW-0732">Signal</keyword>
<accession>A0A1E4RV21</accession>
<evidence type="ECO:0000313" key="3">
    <source>
        <dbReference type="EMBL" id="ODV70915.1"/>
    </source>
</evidence>
<feature type="region of interest" description="Disordered" evidence="1">
    <location>
        <begin position="131"/>
        <end position="168"/>
    </location>
</feature>
<organism evidence="3 4">
    <name type="scientific">Cyberlindnera jadinii (strain ATCC 18201 / CBS 1600 / BCRC 20928 / JCM 3617 / NBRC 0987 / NRRL Y-1542)</name>
    <name type="common">Torula yeast</name>
    <name type="synonym">Candida utilis</name>
    <dbReference type="NCBI Taxonomy" id="983966"/>
    <lineage>
        <taxon>Eukaryota</taxon>
        <taxon>Fungi</taxon>
        <taxon>Dikarya</taxon>
        <taxon>Ascomycota</taxon>
        <taxon>Saccharomycotina</taxon>
        <taxon>Saccharomycetes</taxon>
        <taxon>Phaffomycetales</taxon>
        <taxon>Phaffomycetaceae</taxon>
        <taxon>Cyberlindnera</taxon>
    </lineage>
</organism>
<feature type="signal peptide" evidence="2">
    <location>
        <begin position="1"/>
        <end position="18"/>
    </location>
</feature>
<dbReference type="OrthoDB" id="3981026at2759"/>
<dbReference type="RefSeq" id="XP_020067954.1">
    <property type="nucleotide sequence ID" value="XM_020215967.1"/>
</dbReference>
<dbReference type="GeneID" id="30990363"/>
<dbReference type="Proteomes" id="UP000094389">
    <property type="component" value="Unassembled WGS sequence"/>
</dbReference>
<evidence type="ECO:0008006" key="5">
    <source>
        <dbReference type="Google" id="ProtNLM"/>
    </source>
</evidence>
<evidence type="ECO:0000256" key="1">
    <source>
        <dbReference type="SAM" id="MobiDB-lite"/>
    </source>
</evidence>
<protein>
    <recommendedName>
        <fullName evidence="5">Cell wall protein CWP1</fullName>
    </recommendedName>
</protein>
<keyword evidence="4" id="KW-1185">Reference proteome</keyword>
<dbReference type="AlphaFoldDB" id="A0A1E4RV21"/>
<sequence>MQYSSIFVSLAMAATAFADSESFGLVLIRSGASYQNAPVSIMTGKLQADTQTNNYINAKIDDDGKLNLGADGVYAVVQDDGIYSGSDASTVFSIVDGYLLYNGAGFSLDEDYNVLAGTEGPNPVAIRASLSDGSTAADFTPGKEESSSEESSQEPASTTTVAEEETSTSFVVQTAENGVAKVGAGAGAIAIAAAMFF</sequence>
<feature type="chain" id="PRO_5009162464" description="Cell wall protein CWP1" evidence="2">
    <location>
        <begin position="19"/>
        <end position="197"/>
    </location>
</feature>
<proteinExistence type="predicted"/>
<name>A0A1E4RV21_CYBJN</name>
<feature type="compositionally biased region" description="Low complexity" evidence="1">
    <location>
        <begin position="153"/>
        <end position="168"/>
    </location>
</feature>
<reference evidence="3 4" key="1">
    <citation type="journal article" date="2016" name="Proc. Natl. Acad. Sci. U.S.A.">
        <title>Comparative genomics of biotechnologically important yeasts.</title>
        <authorList>
            <person name="Riley R."/>
            <person name="Haridas S."/>
            <person name="Wolfe K.H."/>
            <person name="Lopes M.R."/>
            <person name="Hittinger C.T."/>
            <person name="Goeker M."/>
            <person name="Salamov A.A."/>
            <person name="Wisecaver J.H."/>
            <person name="Long T.M."/>
            <person name="Calvey C.H."/>
            <person name="Aerts A.L."/>
            <person name="Barry K.W."/>
            <person name="Choi C."/>
            <person name="Clum A."/>
            <person name="Coughlan A.Y."/>
            <person name="Deshpande S."/>
            <person name="Douglass A.P."/>
            <person name="Hanson S.J."/>
            <person name="Klenk H.-P."/>
            <person name="LaButti K.M."/>
            <person name="Lapidus A."/>
            <person name="Lindquist E.A."/>
            <person name="Lipzen A.M."/>
            <person name="Meier-Kolthoff J.P."/>
            <person name="Ohm R.A."/>
            <person name="Otillar R.P."/>
            <person name="Pangilinan J.L."/>
            <person name="Peng Y."/>
            <person name="Rokas A."/>
            <person name="Rosa C.A."/>
            <person name="Scheuner C."/>
            <person name="Sibirny A.A."/>
            <person name="Slot J.C."/>
            <person name="Stielow J.B."/>
            <person name="Sun H."/>
            <person name="Kurtzman C.P."/>
            <person name="Blackwell M."/>
            <person name="Grigoriev I.V."/>
            <person name="Jeffries T.W."/>
        </authorList>
    </citation>
    <scope>NUCLEOTIDE SEQUENCE [LARGE SCALE GENOMIC DNA]</scope>
    <source>
        <strain evidence="4">ATCC 18201 / CBS 1600 / BCRC 20928 / JCM 3617 / NBRC 0987 / NRRL Y-1542</strain>
    </source>
</reference>
<evidence type="ECO:0000313" key="4">
    <source>
        <dbReference type="Proteomes" id="UP000094389"/>
    </source>
</evidence>
<gene>
    <name evidence="3" type="ORF">CYBJADRAFT_169869</name>
</gene>
<dbReference type="EMBL" id="KV453948">
    <property type="protein sequence ID" value="ODV70915.1"/>
    <property type="molecule type" value="Genomic_DNA"/>
</dbReference>
<evidence type="ECO:0000256" key="2">
    <source>
        <dbReference type="SAM" id="SignalP"/>
    </source>
</evidence>